<evidence type="ECO:0000256" key="7">
    <source>
        <dbReference type="ARBA" id="ARBA00023315"/>
    </source>
</evidence>
<dbReference type="NCBIfam" id="TIGR00546">
    <property type="entry name" value="lnt"/>
    <property type="match status" value="1"/>
</dbReference>
<dbReference type="InterPro" id="IPR045378">
    <property type="entry name" value="LNT_N"/>
</dbReference>
<evidence type="ECO:0000256" key="1">
    <source>
        <dbReference type="ARBA" id="ARBA00004651"/>
    </source>
</evidence>
<feature type="transmembrane region" description="Helical" evidence="9">
    <location>
        <begin position="38"/>
        <end position="57"/>
    </location>
</feature>
<reference evidence="11" key="1">
    <citation type="journal article" date="2015" name="Nature">
        <title>Complex archaea that bridge the gap between prokaryotes and eukaryotes.</title>
        <authorList>
            <person name="Spang A."/>
            <person name="Saw J.H."/>
            <person name="Jorgensen S.L."/>
            <person name="Zaremba-Niedzwiedzka K."/>
            <person name="Martijn J."/>
            <person name="Lind A.E."/>
            <person name="van Eijk R."/>
            <person name="Schleper C."/>
            <person name="Guy L."/>
            <person name="Ettema T.J."/>
        </authorList>
    </citation>
    <scope>NUCLEOTIDE SEQUENCE</scope>
</reference>
<dbReference type="AlphaFoldDB" id="A0A0F9TZV6"/>
<keyword evidence="5 9" id="KW-1133">Transmembrane helix</keyword>
<evidence type="ECO:0000256" key="6">
    <source>
        <dbReference type="ARBA" id="ARBA00023136"/>
    </source>
</evidence>
<dbReference type="GO" id="GO:0005886">
    <property type="term" value="C:plasma membrane"/>
    <property type="evidence" value="ECO:0007669"/>
    <property type="project" value="UniProtKB-SubCell"/>
</dbReference>
<feature type="transmembrane region" description="Helical" evidence="9">
    <location>
        <begin position="63"/>
        <end position="79"/>
    </location>
</feature>
<keyword evidence="2" id="KW-1003">Cell membrane</keyword>
<accession>A0A0F9TZV6</accession>
<name>A0A0F9TZV6_9ZZZZ</name>
<dbReference type="Gene3D" id="3.60.110.10">
    <property type="entry name" value="Carbon-nitrogen hydrolase"/>
    <property type="match status" value="1"/>
</dbReference>
<sequence>MQRPTHKSGSPKAGKTRSPKAAAPPRPRGGAAEWLGRWWAVVGLCLLTVVLLTFSFAPWNGWPLGYLALVPWMLALAFGRRGRLTLWTAAAAGLVFWAANLYWLTWITPVGYAAGSMYLSLFWLAAAVMLRAALRRRWPMWLTLPVVWVALEYVRTHGVGFPWHFLAHSQYARTTLIQIADLTGQYGLSFLLAMINGVIVDAALAALRRGDGPRWWARRRVIVGAAVAVTALGGVIGYGAWRLGQKTQTLGPVIGIVQEAVPTTLYRRGEGPQKTLRRYTAASEAFIGQQCDLVIWPETVLPAGMNSEVRSIRTSRAPIGPLRGLARVLLGDKVDDPRVTDRAVRDFVWRYIDDLNKWGIEVGLLSTGLRCPILAGGSALRPAAEQDGSWIVSNGALLFDRSPMPKVVYAKVHPVPFSEYVPFRTSWPWLHRKLRGFVPPSMAQLVPGERIRRFALSSDKQTWTLASPICYEGTFARICRRMVMDRGRKVAHLLVNISNDGWFVQPGGGETNGLSTEHAQHLVAYCFRAVENRVPIVRAVNTGISASVDSNGRIIAVLAGRRGLGVGSPAQAGQLLLTSAEAKGDEGGAIRAPQVLVDSRVSVYSLAGDVFAWLVSAAAVIMLGWILCRKKKAGA</sequence>
<gene>
    <name evidence="11" type="ORF">LCGC14_0284780</name>
</gene>
<feature type="transmembrane region" description="Helical" evidence="9">
    <location>
        <begin position="86"/>
        <end position="104"/>
    </location>
</feature>
<keyword evidence="4 9" id="KW-0812">Transmembrane</keyword>
<protein>
    <recommendedName>
        <fullName evidence="10">CN hydrolase domain-containing protein</fullName>
    </recommendedName>
</protein>
<dbReference type="HAMAP" id="MF_01148">
    <property type="entry name" value="Lnt"/>
    <property type="match status" value="1"/>
</dbReference>
<comment type="caution">
    <text evidence="11">The sequence shown here is derived from an EMBL/GenBank/DDBJ whole genome shotgun (WGS) entry which is preliminary data.</text>
</comment>
<evidence type="ECO:0000256" key="8">
    <source>
        <dbReference type="SAM" id="MobiDB-lite"/>
    </source>
</evidence>
<evidence type="ECO:0000256" key="2">
    <source>
        <dbReference type="ARBA" id="ARBA00022475"/>
    </source>
</evidence>
<evidence type="ECO:0000256" key="5">
    <source>
        <dbReference type="ARBA" id="ARBA00022989"/>
    </source>
</evidence>
<feature type="transmembrane region" description="Helical" evidence="9">
    <location>
        <begin position="186"/>
        <end position="207"/>
    </location>
</feature>
<dbReference type="CDD" id="cd07571">
    <property type="entry name" value="ALP_N-acyl_transferase"/>
    <property type="match status" value="1"/>
</dbReference>
<feature type="transmembrane region" description="Helical" evidence="9">
    <location>
        <begin position="142"/>
        <end position="166"/>
    </location>
</feature>
<feature type="region of interest" description="Disordered" evidence="8">
    <location>
        <begin position="1"/>
        <end position="28"/>
    </location>
</feature>
<dbReference type="InterPro" id="IPR004563">
    <property type="entry name" value="Apolipo_AcylTrfase"/>
</dbReference>
<dbReference type="PANTHER" id="PTHR38686">
    <property type="entry name" value="APOLIPOPROTEIN N-ACYLTRANSFERASE"/>
    <property type="match status" value="1"/>
</dbReference>
<feature type="transmembrane region" description="Helical" evidence="9">
    <location>
        <begin position="610"/>
        <end position="628"/>
    </location>
</feature>
<dbReference type="GO" id="GO:0016410">
    <property type="term" value="F:N-acyltransferase activity"/>
    <property type="evidence" value="ECO:0007669"/>
    <property type="project" value="InterPro"/>
</dbReference>
<dbReference type="InterPro" id="IPR003010">
    <property type="entry name" value="C-N_Hydrolase"/>
</dbReference>
<dbReference type="PANTHER" id="PTHR38686:SF1">
    <property type="entry name" value="APOLIPOPROTEIN N-ACYLTRANSFERASE"/>
    <property type="match status" value="1"/>
</dbReference>
<organism evidence="11">
    <name type="scientific">marine sediment metagenome</name>
    <dbReference type="NCBI Taxonomy" id="412755"/>
    <lineage>
        <taxon>unclassified sequences</taxon>
        <taxon>metagenomes</taxon>
        <taxon>ecological metagenomes</taxon>
    </lineage>
</organism>
<evidence type="ECO:0000256" key="3">
    <source>
        <dbReference type="ARBA" id="ARBA00022679"/>
    </source>
</evidence>
<keyword evidence="3" id="KW-0808">Transferase</keyword>
<dbReference type="Pfam" id="PF00795">
    <property type="entry name" value="CN_hydrolase"/>
    <property type="match status" value="1"/>
</dbReference>
<feature type="transmembrane region" description="Helical" evidence="9">
    <location>
        <begin position="110"/>
        <end position="130"/>
    </location>
</feature>
<evidence type="ECO:0000313" key="11">
    <source>
        <dbReference type="EMBL" id="KKN84814.1"/>
    </source>
</evidence>
<dbReference type="InterPro" id="IPR036526">
    <property type="entry name" value="C-N_Hydrolase_sf"/>
</dbReference>
<dbReference type="SUPFAM" id="SSF56317">
    <property type="entry name" value="Carbon-nitrogen hydrolase"/>
    <property type="match status" value="1"/>
</dbReference>
<dbReference type="PROSITE" id="PS50263">
    <property type="entry name" value="CN_HYDROLASE"/>
    <property type="match status" value="1"/>
</dbReference>
<keyword evidence="6 9" id="KW-0472">Membrane</keyword>
<comment type="subcellular location">
    <subcellularLocation>
        <location evidence="1">Cell membrane</location>
        <topology evidence="1">Multi-pass membrane protein</topology>
    </subcellularLocation>
</comment>
<proteinExistence type="inferred from homology"/>
<evidence type="ECO:0000256" key="4">
    <source>
        <dbReference type="ARBA" id="ARBA00022692"/>
    </source>
</evidence>
<evidence type="ECO:0000256" key="9">
    <source>
        <dbReference type="SAM" id="Phobius"/>
    </source>
</evidence>
<dbReference type="GO" id="GO:0042158">
    <property type="term" value="P:lipoprotein biosynthetic process"/>
    <property type="evidence" value="ECO:0007669"/>
    <property type="project" value="InterPro"/>
</dbReference>
<feature type="domain" description="CN hydrolase" evidence="10">
    <location>
        <begin position="257"/>
        <end position="584"/>
    </location>
</feature>
<dbReference type="Pfam" id="PF20154">
    <property type="entry name" value="LNT_N"/>
    <property type="match status" value="1"/>
</dbReference>
<feature type="transmembrane region" description="Helical" evidence="9">
    <location>
        <begin position="219"/>
        <end position="241"/>
    </location>
</feature>
<keyword evidence="7" id="KW-0012">Acyltransferase</keyword>
<dbReference type="EMBL" id="LAZR01000166">
    <property type="protein sequence ID" value="KKN84814.1"/>
    <property type="molecule type" value="Genomic_DNA"/>
</dbReference>
<evidence type="ECO:0000259" key="10">
    <source>
        <dbReference type="PROSITE" id="PS50263"/>
    </source>
</evidence>